<feature type="region of interest" description="Disordered" evidence="1">
    <location>
        <begin position="1"/>
        <end position="27"/>
    </location>
</feature>
<dbReference type="Proteomes" id="UP000483802">
    <property type="component" value="Unassembled WGS sequence"/>
</dbReference>
<keyword evidence="2" id="KW-1133">Transmembrane helix</keyword>
<accession>A0A6L6WMH1</accession>
<keyword evidence="2" id="KW-0812">Transmembrane</keyword>
<evidence type="ECO:0000313" key="3">
    <source>
        <dbReference type="EMBL" id="MVO83452.1"/>
    </source>
</evidence>
<dbReference type="AlphaFoldDB" id="A0A6L6WMH1"/>
<proteinExistence type="predicted"/>
<name>A0A6L6WMH1_9ACTN</name>
<sequence>MTAVSGGTGGGPATGDGGGAATSVPEGRYGRTADERIDRKLKVVGAVLGVLALGVLGWFGYDSIAGSKVSGEIIKSDIVSDTSVEVHLEVHKKADANGYCTLRSQAEDGSEVGRADFRFDQDKGRIDKVVTLRTAERATSVELVSCHKD</sequence>
<dbReference type="Pfam" id="PF14155">
    <property type="entry name" value="DUF4307"/>
    <property type="match status" value="1"/>
</dbReference>
<evidence type="ECO:0000256" key="2">
    <source>
        <dbReference type="SAM" id="Phobius"/>
    </source>
</evidence>
<reference evidence="3 4" key="1">
    <citation type="submission" date="2019-11" db="EMBL/GenBank/DDBJ databases">
        <title>Streptomyces typhae sp. nov., a novel endophytic actinomycete isolated from the root of cattail pollen (Typha angustifolia L.).</title>
        <authorList>
            <person name="Peng C."/>
        </authorList>
    </citation>
    <scope>NUCLEOTIDE SEQUENCE [LARGE SCALE GENOMIC DNA]</scope>
    <source>
        <strain evidence="4">p1417</strain>
    </source>
</reference>
<protein>
    <submittedName>
        <fullName evidence="3">DUF4307 domain-containing protein</fullName>
    </submittedName>
</protein>
<organism evidence="3 4">
    <name type="scientific">Streptomyces typhae</name>
    <dbReference type="NCBI Taxonomy" id="2681492"/>
    <lineage>
        <taxon>Bacteria</taxon>
        <taxon>Bacillati</taxon>
        <taxon>Actinomycetota</taxon>
        <taxon>Actinomycetes</taxon>
        <taxon>Kitasatosporales</taxon>
        <taxon>Streptomycetaceae</taxon>
        <taxon>Streptomyces</taxon>
    </lineage>
</organism>
<gene>
    <name evidence="3" type="ORF">GPA10_01440</name>
</gene>
<dbReference type="EMBL" id="WPNZ01000001">
    <property type="protein sequence ID" value="MVO83452.1"/>
    <property type="molecule type" value="Genomic_DNA"/>
</dbReference>
<comment type="caution">
    <text evidence="3">The sequence shown here is derived from an EMBL/GenBank/DDBJ whole genome shotgun (WGS) entry which is preliminary data.</text>
</comment>
<keyword evidence="4" id="KW-1185">Reference proteome</keyword>
<dbReference type="InterPro" id="IPR025443">
    <property type="entry name" value="DUF4307"/>
</dbReference>
<evidence type="ECO:0000313" key="4">
    <source>
        <dbReference type="Proteomes" id="UP000483802"/>
    </source>
</evidence>
<evidence type="ECO:0000256" key="1">
    <source>
        <dbReference type="SAM" id="MobiDB-lite"/>
    </source>
</evidence>
<feature type="compositionally biased region" description="Gly residues" evidence="1">
    <location>
        <begin position="1"/>
        <end position="20"/>
    </location>
</feature>
<keyword evidence="2" id="KW-0472">Membrane</keyword>
<feature type="transmembrane region" description="Helical" evidence="2">
    <location>
        <begin position="41"/>
        <end position="61"/>
    </location>
</feature>
<dbReference type="RefSeq" id="WP_157163873.1">
    <property type="nucleotide sequence ID" value="NZ_WPNZ01000001.1"/>
</dbReference>